<comment type="caution">
    <text evidence="6">The sequence shown here is derived from an EMBL/GenBank/DDBJ whole genome shotgun (WGS) entry which is preliminary data.</text>
</comment>
<dbReference type="GO" id="GO:0008270">
    <property type="term" value="F:zinc ion binding"/>
    <property type="evidence" value="ECO:0007669"/>
    <property type="project" value="UniProtKB-KW"/>
</dbReference>
<dbReference type="EMBL" id="MGAK01000011">
    <property type="protein sequence ID" value="OGK44843.1"/>
    <property type="molecule type" value="Genomic_DNA"/>
</dbReference>
<name>A0A1F7INA8_9BACT</name>
<evidence type="ECO:0000256" key="1">
    <source>
        <dbReference type="ARBA" id="ARBA00022723"/>
    </source>
</evidence>
<proteinExistence type="predicted"/>
<dbReference type="PANTHER" id="PTHR33823:SF4">
    <property type="entry name" value="GENERAL STRESS PROTEIN 16O"/>
    <property type="match status" value="1"/>
</dbReference>
<organism evidence="6 7">
    <name type="scientific">Candidatus Roizmanbacteria bacterium RIFCSPLOWO2_01_FULL_38_11</name>
    <dbReference type="NCBI Taxonomy" id="1802060"/>
    <lineage>
        <taxon>Bacteria</taxon>
        <taxon>Candidatus Roizmaniibacteriota</taxon>
    </lineage>
</organism>
<dbReference type="Pfam" id="PF01258">
    <property type="entry name" value="zf-dskA_traR"/>
    <property type="match status" value="1"/>
</dbReference>
<dbReference type="AlphaFoldDB" id="A0A1F7INA8"/>
<evidence type="ECO:0000256" key="3">
    <source>
        <dbReference type="ARBA" id="ARBA00022833"/>
    </source>
</evidence>
<evidence type="ECO:0000256" key="2">
    <source>
        <dbReference type="ARBA" id="ARBA00022771"/>
    </source>
</evidence>
<feature type="zinc finger region" description="dksA C4-type" evidence="4">
    <location>
        <begin position="92"/>
        <end position="116"/>
    </location>
</feature>
<feature type="domain" description="Zinc finger DksA/TraR C4-type" evidence="5">
    <location>
        <begin position="87"/>
        <end position="115"/>
    </location>
</feature>
<dbReference type="Proteomes" id="UP000179072">
    <property type="component" value="Unassembled WGS sequence"/>
</dbReference>
<keyword evidence="2" id="KW-0863">Zinc-finger</keyword>
<dbReference type="Gene3D" id="1.20.120.910">
    <property type="entry name" value="DksA, coiled-coil domain"/>
    <property type="match status" value="1"/>
</dbReference>
<reference evidence="6 7" key="1">
    <citation type="journal article" date="2016" name="Nat. Commun.">
        <title>Thousands of microbial genomes shed light on interconnected biogeochemical processes in an aquifer system.</title>
        <authorList>
            <person name="Anantharaman K."/>
            <person name="Brown C.T."/>
            <person name="Hug L.A."/>
            <person name="Sharon I."/>
            <person name="Castelle C.J."/>
            <person name="Probst A.J."/>
            <person name="Thomas B.C."/>
            <person name="Singh A."/>
            <person name="Wilkins M.J."/>
            <person name="Karaoz U."/>
            <person name="Brodie E.L."/>
            <person name="Williams K.H."/>
            <person name="Hubbard S.S."/>
            <person name="Banfield J.F."/>
        </authorList>
    </citation>
    <scope>NUCLEOTIDE SEQUENCE [LARGE SCALE GENOMIC DNA]</scope>
</reference>
<evidence type="ECO:0000313" key="6">
    <source>
        <dbReference type="EMBL" id="OGK44843.1"/>
    </source>
</evidence>
<keyword evidence="1" id="KW-0479">Metal-binding</keyword>
<dbReference type="PANTHER" id="PTHR33823">
    <property type="entry name" value="RNA POLYMERASE-BINDING TRANSCRIPTION FACTOR DKSA-RELATED"/>
    <property type="match status" value="1"/>
</dbReference>
<accession>A0A1F7INA8</accession>
<dbReference type="SUPFAM" id="SSF57716">
    <property type="entry name" value="Glucocorticoid receptor-like (DNA-binding domain)"/>
    <property type="match status" value="1"/>
</dbReference>
<evidence type="ECO:0000313" key="7">
    <source>
        <dbReference type="Proteomes" id="UP000179072"/>
    </source>
</evidence>
<sequence>MSKNSLTENQLSELKKDLFREEGNLQKTIKELKESDPFLDPDHTNDNAAIDTDVREQLGHDTVEAEVKALEKKLELVRIALTKMSKGTYGICEKTKKPIGYERLELVPEARFCIEIERKLTK</sequence>
<dbReference type="InterPro" id="IPR000962">
    <property type="entry name" value="Znf_DskA_TraR"/>
</dbReference>
<gene>
    <name evidence="6" type="ORF">A2957_03035</name>
</gene>
<dbReference type="STRING" id="1802060.A2957_03035"/>
<protein>
    <recommendedName>
        <fullName evidence="5">Zinc finger DksA/TraR C4-type domain-containing protein</fullName>
    </recommendedName>
</protein>
<dbReference type="PROSITE" id="PS51128">
    <property type="entry name" value="ZF_DKSA_2"/>
    <property type="match status" value="1"/>
</dbReference>
<keyword evidence="3" id="KW-0862">Zinc</keyword>
<evidence type="ECO:0000259" key="5">
    <source>
        <dbReference type="Pfam" id="PF01258"/>
    </source>
</evidence>
<evidence type="ECO:0000256" key="4">
    <source>
        <dbReference type="PROSITE-ProRule" id="PRU00510"/>
    </source>
</evidence>